<evidence type="ECO:0000259" key="3">
    <source>
        <dbReference type="Pfam" id="PF08028"/>
    </source>
</evidence>
<dbReference type="Gene3D" id="2.40.110.10">
    <property type="entry name" value="Butyryl-CoA Dehydrogenase, subunit A, domain 2"/>
    <property type="match status" value="1"/>
</dbReference>
<dbReference type="InterPro" id="IPR036250">
    <property type="entry name" value="AcylCo_DH-like_C"/>
</dbReference>
<dbReference type="SUPFAM" id="SSF56645">
    <property type="entry name" value="Acyl-CoA dehydrogenase NM domain-like"/>
    <property type="match status" value="1"/>
</dbReference>
<dbReference type="Pfam" id="PF08028">
    <property type="entry name" value="Acyl-CoA_dh_2"/>
    <property type="match status" value="1"/>
</dbReference>
<dbReference type="Pfam" id="PF02771">
    <property type="entry name" value="Acyl-CoA_dh_N"/>
    <property type="match status" value="1"/>
</dbReference>
<dbReference type="Gene3D" id="1.10.540.10">
    <property type="entry name" value="Acyl-CoA dehydrogenase/oxidase, N-terminal domain"/>
    <property type="match status" value="1"/>
</dbReference>
<evidence type="ECO:0000313" key="5">
    <source>
        <dbReference type="Proteomes" id="UP000271603"/>
    </source>
</evidence>
<evidence type="ECO:0000259" key="2">
    <source>
        <dbReference type="Pfam" id="PF02771"/>
    </source>
</evidence>
<sequence>MLQTRLAMNAENTHCDMSILLQELKSRGEEFENQKYITHDIIEKFKELGVYRALVPKKYGGTEMTPAQFCQLIETISIADGSAGWVASFGMNPFYLGGLPLSTLDEIYRNGPDVVFAGGIFPPQKAMVTDKGFVVSGRWGFASGCMGASLIGVGIVPENGEEKSLPRIAVLPKEQTTIDPVWNTVGLAGTGSHDVVVDNIVVPEEWTFIRGGELNLQGDLYRYPVLSLATQVLAVVSAGVARAALNEIYTIAGQQRSVTGAPRLADRQFAQRDVAHCEAELNSARSWFYDAIDQVWQILCRGDAPQDEDVNLLRLSATHLTRVAAKVTSKALMLAGMPGISMRSPLQRYARDSMVITQHAFMGELTYINAGNMFFGQSPLPGYL</sequence>
<dbReference type="GO" id="GO:0050660">
    <property type="term" value="F:flavin adenine dinucleotide binding"/>
    <property type="evidence" value="ECO:0007669"/>
    <property type="project" value="InterPro"/>
</dbReference>
<dbReference type="SUPFAM" id="SSF47203">
    <property type="entry name" value="Acyl-CoA dehydrogenase C-terminal domain-like"/>
    <property type="match status" value="1"/>
</dbReference>
<dbReference type="EMBL" id="LR134155">
    <property type="protein sequence ID" value="VEA68220.1"/>
    <property type="molecule type" value="Genomic_DNA"/>
</dbReference>
<dbReference type="PIRSF" id="PIRSF016578">
    <property type="entry name" value="HsaA"/>
    <property type="match status" value="1"/>
</dbReference>
<feature type="domain" description="Acyl-CoA dehydrogenase/oxidase N-terminal" evidence="2">
    <location>
        <begin position="22"/>
        <end position="89"/>
    </location>
</feature>
<dbReference type="InterPro" id="IPR013786">
    <property type="entry name" value="AcylCoA_DH/ox_N"/>
</dbReference>
<keyword evidence="1 4" id="KW-0560">Oxidoreductase</keyword>
<proteinExistence type="predicted"/>
<dbReference type="InterPro" id="IPR037069">
    <property type="entry name" value="AcylCoA_DH/ox_N_sf"/>
</dbReference>
<dbReference type="InterPro" id="IPR013107">
    <property type="entry name" value="Acyl-CoA_DH_C"/>
</dbReference>
<dbReference type="PANTHER" id="PTHR43884">
    <property type="entry name" value="ACYL-COA DEHYDROGENASE"/>
    <property type="match status" value="1"/>
</dbReference>
<gene>
    <name evidence="4" type="primary">hsaA_1</name>
    <name evidence="4" type="ORF">NCTC9419_00327</name>
</gene>
<keyword evidence="4" id="KW-0503">Monooxygenase</keyword>
<dbReference type="EC" id="1.14.14.12" evidence="4"/>
<accession>A0A447QDU6</accession>
<reference evidence="4 5" key="1">
    <citation type="submission" date="2018-12" db="EMBL/GenBank/DDBJ databases">
        <authorList>
            <consortium name="Pathogen Informatics"/>
        </authorList>
    </citation>
    <scope>NUCLEOTIDE SEQUENCE [LARGE SCALE GENOMIC DNA]</scope>
    <source>
        <strain evidence="4 5">NCTC9419</strain>
    </source>
</reference>
<name>A0A447QDU6_SERRU</name>
<dbReference type="Proteomes" id="UP000271603">
    <property type="component" value="Chromosome"/>
</dbReference>
<organism evidence="4 5">
    <name type="scientific">Serratia rubidaea</name>
    <name type="common">Serratia marinorubra</name>
    <dbReference type="NCBI Taxonomy" id="61652"/>
    <lineage>
        <taxon>Bacteria</taxon>
        <taxon>Pseudomonadati</taxon>
        <taxon>Pseudomonadota</taxon>
        <taxon>Gammaproteobacteria</taxon>
        <taxon>Enterobacterales</taxon>
        <taxon>Yersiniaceae</taxon>
        <taxon>Serratia</taxon>
    </lineage>
</organism>
<dbReference type="InterPro" id="IPR009100">
    <property type="entry name" value="AcylCoA_DH/oxidase_NM_dom_sf"/>
</dbReference>
<dbReference type="InterPro" id="IPR046373">
    <property type="entry name" value="Acyl-CoA_Oxase/DH_mid-dom_sf"/>
</dbReference>
<dbReference type="PANTHER" id="PTHR43884:SF12">
    <property type="entry name" value="ISOVALERYL-COA DEHYDROGENASE, MITOCHONDRIAL-RELATED"/>
    <property type="match status" value="1"/>
</dbReference>
<evidence type="ECO:0000256" key="1">
    <source>
        <dbReference type="ARBA" id="ARBA00023002"/>
    </source>
</evidence>
<feature type="domain" description="Acyl-CoA dehydrogenase C-terminal" evidence="3">
    <location>
        <begin position="233"/>
        <end position="362"/>
    </location>
</feature>
<dbReference type="Gene3D" id="1.20.140.10">
    <property type="entry name" value="Butyryl-CoA Dehydrogenase, subunit A, domain 3"/>
    <property type="match status" value="1"/>
</dbReference>
<protein>
    <submittedName>
        <fullName evidence="4">Flavin-dependent monooxygenase, oxygenase subunit HsaA</fullName>
        <ecNumber evidence="4">1.14.14.12</ecNumber>
    </submittedName>
</protein>
<dbReference type="AlphaFoldDB" id="A0A447QDU6"/>
<dbReference type="GO" id="GO:0036383">
    <property type="term" value="F:3-hydroxy-9,10-secoandrosta-1,3,5(10)-triene-9,17-dione monooxygenase activity"/>
    <property type="evidence" value="ECO:0007669"/>
    <property type="project" value="UniProtKB-EC"/>
</dbReference>
<evidence type="ECO:0000313" key="4">
    <source>
        <dbReference type="EMBL" id="VEA68220.1"/>
    </source>
</evidence>
<dbReference type="GO" id="GO:0003995">
    <property type="term" value="F:acyl-CoA dehydrogenase activity"/>
    <property type="evidence" value="ECO:0007669"/>
    <property type="project" value="TreeGrafter"/>
</dbReference>